<evidence type="ECO:0000256" key="1">
    <source>
        <dbReference type="ARBA" id="ARBA00004370"/>
    </source>
</evidence>
<evidence type="ECO:0000313" key="7">
    <source>
        <dbReference type="EMBL" id="VAX36011.1"/>
    </source>
</evidence>
<proteinExistence type="inferred from homology"/>
<dbReference type="SUPFAM" id="SSF47928">
    <property type="entry name" value="N-terminal domain of the delta subunit of the F1F0-ATP synthase"/>
    <property type="match status" value="1"/>
</dbReference>
<evidence type="ECO:0000256" key="3">
    <source>
        <dbReference type="ARBA" id="ARBA00022781"/>
    </source>
</evidence>
<evidence type="ECO:0000256" key="5">
    <source>
        <dbReference type="ARBA" id="ARBA00023136"/>
    </source>
</evidence>
<keyword evidence="6" id="KW-0066">ATP synthesis</keyword>
<keyword evidence="3" id="KW-0375">Hydrogen ion transport</keyword>
<keyword evidence="4" id="KW-0406">Ion transport</keyword>
<sequence>MTESHQVQSRVRSVMEDPSAQAIARVYAEAFLNAAGGKEGGETLDEMASFVNDVLQKFPQFETLLTTNVVNRDKKVSMIGRVLGTQGSELFRNFLCTLARHERLDLLPLILNESQIQYETLCGKQRVSVTSSFPLSAEAQSRIQSELGKSLPFEPVLETSVDPSLLGGLKIQVGDTVYDTTIKSRMKQLRKSLRKRSHHEIQCGRDRFSYPEGN</sequence>
<comment type="subcellular location">
    <subcellularLocation>
        <location evidence="1">Membrane</location>
    </subcellularLocation>
</comment>
<organism evidence="7">
    <name type="scientific">hydrothermal vent metagenome</name>
    <dbReference type="NCBI Taxonomy" id="652676"/>
    <lineage>
        <taxon>unclassified sequences</taxon>
        <taxon>metagenomes</taxon>
        <taxon>ecological metagenomes</taxon>
    </lineage>
</organism>
<evidence type="ECO:0000256" key="2">
    <source>
        <dbReference type="ARBA" id="ARBA00022448"/>
    </source>
</evidence>
<evidence type="ECO:0000256" key="6">
    <source>
        <dbReference type="ARBA" id="ARBA00023310"/>
    </source>
</evidence>
<dbReference type="AlphaFoldDB" id="A0A3B1DAZ9"/>
<dbReference type="GO" id="GO:0046933">
    <property type="term" value="F:proton-transporting ATP synthase activity, rotational mechanism"/>
    <property type="evidence" value="ECO:0007669"/>
    <property type="project" value="InterPro"/>
</dbReference>
<name>A0A3B1DAZ9_9ZZZZ</name>
<gene>
    <name evidence="7" type="ORF">MNBD_PLANCTO02-2016</name>
</gene>
<dbReference type="EMBL" id="UOGL01000026">
    <property type="protein sequence ID" value="VAX36011.1"/>
    <property type="molecule type" value="Genomic_DNA"/>
</dbReference>
<dbReference type="NCBIfam" id="TIGR01145">
    <property type="entry name" value="ATP_synt_delta"/>
    <property type="match status" value="1"/>
</dbReference>
<protein>
    <submittedName>
        <fullName evidence="7">ATP synthase delta chain</fullName>
        <ecNumber evidence="7">3.6.3.14</ecNumber>
    </submittedName>
</protein>
<keyword evidence="2" id="KW-0813">Transport</keyword>
<dbReference type="HAMAP" id="MF_01416">
    <property type="entry name" value="ATP_synth_delta_bact"/>
    <property type="match status" value="1"/>
</dbReference>
<dbReference type="PANTHER" id="PTHR11910">
    <property type="entry name" value="ATP SYNTHASE DELTA CHAIN"/>
    <property type="match status" value="1"/>
</dbReference>
<accession>A0A3B1DAZ9</accession>
<dbReference type="Gene3D" id="1.10.520.20">
    <property type="entry name" value="N-terminal domain of the delta subunit of the F1F0-ATP synthase"/>
    <property type="match status" value="1"/>
</dbReference>
<keyword evidence="7" id="KW-0378">Hydrolase</keyword>
<evidence type="ECO:0000256" key="4">
    <source>
        <dbReference type="ARBA" id="ARBA00023065"/>
    </source>
</evidence>
<dbReference type="PRINTS" id="PR00125">
    <property type="entry name" value="ATPASEDELTA"/>
</dbReference>
<reference evidence="7" key="1">
    <citation type="submission" date="2018-06" db="EMBL/GenBank/DDBJ databases">
        <authorList>
            <person name="Zhirakovskaya E."/>
        </authorList>
    </citation>
    <scope>NUCLEOTIDE SEQUENCE</scope>
</reference>
<keyword evidence="5" id="KW-0472">Membrane</keyword>
<dbReference type="EC" id="3.6.3.14" evidence="7"/>
<dbReference type="Pfam" id="PF00213">
    <property type="entry name" value="OSCP"/>
    <property type="match status" value="1"/>
</dbReference>
<dbReference type="InterPro" id="IPR000711">
    <property type="entry name" value="ATPase_OSCP/dsu"/>
</dbReference>
<dbReference type="GO" id="GO:0016020">
    <property type="term" value="C:membrane"/>
    <property type="evidence" value="ECO:0007669"/>
    <property type="project" value="UniProtKB-SubCell"/>
</dbReference>
<dbReference type="GO" id="GO:0016787">
    <property type="term" value="F:hydrolase activity"/>
    <property type="evidence" value="ECO:0007669"/>
    <property type="project" value="UniProtKB-KW"/>
</dbReference>
<dbReference type="InterPro" id="IPR026015">
    <property type="entry name" value="ATP_synth_OSCP/delta_N_sf"/>
</dbReference>